<reference evidence="6" key="1">
    <citation type="submission" date="2023-11" db="EMBL/GenBank/DDBJ databases">
        <title>Genome assemblies of two species of porcelain crab, Petrolisthes cinctipes and Petrolisthes manimaculis (Anomura: Porcellanidae).</title>
        <authorList>
            <person name="Angst P."/>
        </authorList>
    </citation>
    <scope>NUCLEOTIDE SEQUENCE</scope>
    <source>
        <strain evidence="6">PB745_02</strain>
        <tissue evidence="6">Gill</tissue>
    </source>
</reference>
<proteinExistence type="predicted"/>
<dbReference type="InterPro" id="IPR018378">
    <property type="entry name" value="C-type_lectin_CS"/>
</dbReference>
<organism evidence="6 7">
    <name type="scientific">Petrolisthes manimaculis</name>
    <dbReference type="NCBI Taxonomy" id="1843537"/>
    <lineage>
        <taxon>Eukaryota</taxon>
        <taxon>Metazoa</taxon>
        <taxon>Ecdysozoa</taxon>
        <taxon>Arthropoda</taxon>
        <taxon>Crustacea</taxon>
        <taxon>Multicrustacea</taxon>
        <taxon>Malacostraca</taxon>
        <taxon>Eumalacostraca</taxon>
        <taxon>Eucarida</taxon>
        <taxon>Decapoda</taxon>
        <taxon>Pleocyemata</taxon>
        <taxon>Anomura</taxon>
        <taxon>Galatheoidea</taxon>
        <taxon>Porcellanidae</taxon>
        <taxon>Petrolisthes</taxon>
    </lineage>
</organism>
<feature type="domain" description="C-type lectin" evidence="5">
    <location>
        <begin position="299"/>
        <end position="420"/>
    </location>
</feature>
<evidence type="ECO:0000313" key="7">
    <source>
        <dbReference type="Proteomes" id="UP001292094"/>
    </source>
</evidence>
<dbReference type="GO" id="GO:0030246">
    <property type="term" value="F:carbohydrate binding"/>
    <property type="evidence" value="ECO:0007669"/>
    <property type="project" value="UniProtKB-KW"/>
</dbReference>
<feature type="domain" description="C-type lectin" evidence="5">
    <location>
        <begin position="585"/>
        <end position="708"/>
    </location>
</feature>
<dbReference type="Pfam" id="PF00059">
    <property type="entry name" value="Lectin_C"/>
    <property type="match status" value="14"/>
</dbReference>
<name>A0AAE1U6T0_9EUCA</name>
<feature type="transmembrane region" description="Helical" evidence="3">
    <location>
        <begin position="2023"/>
        <end position="2046"/>
    </location>
</feature>
<keyword evidence="4" id="KW-0732">Signal</keyword>
<keyword evidence="7" id="KW-1185">Reference proteome</keyword>
<feature type="domain" description="C-type lectin" evidence="5">
    <location>
        <begin position="1877"/>
        <end position="1989"/>
    </location>
</feature>
<evidence type="ECO:0000256" key="2">
    <source>
        <dbReference type="ARBA" id="ARBA00023157"/>
    </source>
</evidence>
<sequence>MNGKVGTLFLVLFSCQSGWSLMVARCPSGWDSRGGSDQCYWVHDYGHDRTFDDARAHCQARGGDLAYIDTAGLRDYLGQLVASSDLVGEYGHFWVGAQNIEGSWKWTETGEPLDNIILPWDGTGSGDCAALTVDSELIKQDCDQKLHFICHRNITIPPPCDYDAGWEQQHEMCYKRSDSSDSWNNGLVACDIVGGLLASIHSETENQLAHDFAFSAHDDLWIGLTEETHAGEYKWVDGTNLTFTKWQEGQPDFSQGGYGAALVVRDDEEGMWMTQIVTQDYHFLCKKPQESCLPGWEVFEDSCYYFNTETTDALVWDDAKQTCQDVGASLVIIDNDREDTFFRNHIPETDSLWIGLYSVPEEDKFVWVDGSDMNLTHISDEDQNIAFNSDDRKCVFFQMLGETPSWVPTDCVSTFHYACEVPAGQPITLIPPTNERYCPEGWKQEGDHCYLFMSDEKTWTSARKYCNNHQAYLTSVVTWAEQDFIRINQLAGGWIGFNDRVSDNEWVWSDGSTVTITNWNSGEPSGGDENCAEMKDTGLWNDVPCDSALPFTCKRKASDTPIGVIPTTTPPDSSVCGHGWTENTQTGECYRLVLEELSFADARSECHAYYYDEESETRPDLVSIYSSQEQNFVFNLLSSEHLSQSVIWMGMENDYDGNRWTDDTPSAYFNWNDGEPNGYYYEECIEMYTSTGKWNDGTCDLRHAFICEKKGRNYVGPQLPPPPEVDCPAGWTYFNEHCYYFSSDSANWDTAELNCKSNLGSALASITSQDENEFIRGKLVDSWNNAWLGLHDDNNGDNWHWIDGSPYIYNYWGDGEPNNSQGGEHCGEMIVTEYLFDGDWNDQICSMELPYICKISIGTCPQTWVYNDGKCYYASDFGATWQEGEDKCKLVNTDAELVSIHSDEENAFFTNLLTQSSSSTWIGLNYNSTTSTWIWSDGLEKTYSNWNTNEPNNIDTEMCAEIIDYPGANENGKWNNLPCTETRSFGCEYFPTHVTGCEDGWTAFEDYCYLYSNADYNENTFTYTDAKTECQAMGAKLASIHTEEENDFVFSMLDEWSYTSTWIGMSDDGHSGSLAWTDDTSITFTKFDYIEFYSFSTYPTCAGYSGYDYSVALWALFDCNTMNFYVCKKAKEAIPINPSNTGCYEDDLPYKGSCYSYNAMSATWSKAQDDCSSKHSGSHLVVLNDKYETGYVSAMLSEVGGHTWIGMSGTIGEDNSVTFTWVNGDPVEFTNWNEYEPIPEHGTCVAASGETYNLGFWSVWTCDVSLPYICEYNREDYTTPEPITTKPPESYCLSGWEHKGTRCYKVMKQLLTWGAAEQFCDSFGGHLVSIASANEETIIRGLTGMDDLGGFNRLWVGLKEGSTSGYEWTDGTANAYLNWDAGEPESHGGVESCISADRSSLKLSNAYCDAHLPFVCEGGEGTLVTTVAPPTTPSVTPKCSDDTTWFLYNDYCYKFISESEELIQSWWDSRRMCKEIGGELASIHTTEENYWMESMIYEMTDSSLWIGGQANIDSGYQWSDESVFDFDNWADGEPSNMQDQEACISIYTHDVGGWNDLNCGDTKGRICKRPHGSTHPPLVTNPPPSGHCPSGWIHTGTKCILVQTTKMSFHDARQYCKQLGSGVDLISIHSDKDEAYLMSVLSLVKQHMWLGLMFVDGFHWVDQTSVTYTNWATGEPNGGSGGEECVEVYYDTGKWNDISCDDTYGFICMMVQDPSLDNHIPLTRCPAPYEDYVIYDGACYKSVSTAMTWQDAESACVEDGAHLASILSVGETSFTWVAVLENSFTDSWIGLNSIKDHQLFKWSDGWPVVYSNWGKDQPTVNVTDANCVSLSGEDGMWYNMKCDDIRPFICKYSNETAVTADPPVTGYCPDTRWLDLGGSYCYLISDHTASWAIGNQECTQEKADMVSIHSEEELHLIMKAITNIIHPVWIGLLQTKDNGYEWSDGTGLDFINWDTDEPNSEDEECVEQLADSGYWNDAVCNNKRTYICKINKIGYIEPTNYPPPDNTTPGDGNHGNNGLTAGAISGIVIAVLVVVAGVGFVGFSYIQKQPKKQNQSDHQSFDNIGYNVDTSGTKSNYTTTVDVSILDEGSDV</sequence>
<feature type="domain" description="C-type lectin" evidence="5">
    <location>
        <begin position="1735"/>
        <end position="1851"/>
    </location>
</feature>
<evidence type="ECO:0000256" key="4">
    <source>
        <dbReference type="SAM" id="SignalP"/>
    </source>
</evidence>
<dbReference type="Proteomes" id="UP001292094">
    <property type="component" value="Unassembled WGS sequence"/>
</dbReference>
<gene>
    <name evidence="6" type="ORF">Pmani_016336</name>
</gene>
<feature type="chain" id="PRO_5042117345" description="C-type lectin domain-containing protein" evidence="4">
    <location>
        <begin position="21"/>
        <end position="2092"/>
    </location>
</feature>
<feature type="domain" description="C-type lectin" evidence="5">
    <location>
        <begin position="734"/>
        <end position="854"/>
    </location>
</feature>
<keyword evidence="3" id="KW-0472">Membrane</keyword>
<feature type="domain" description="C-type lectin" evidence="5">
    <location>
        <begin position="35"/>
        <end position="151"/>
    </location>
</feature>
<dbReference type="EMBL" id="JAWZYT010001434">
    <property type="protein sequence ID" value="KAK4312212.1"/>
    <property type="molecule type" value="Genomic_DNA"/>
</dbReference>
<comment type="caution">
    <text evidence="6">The sequence shown here is derived from an EMBL/GenBank/DDBJ whole genome shotgun (WGS) entry which is preliminary data.</text>
</comment>
<dbReference type="InterPro" id="IPR050111">
    <property type="entry name" value="C-type_lectin/snaclec_domain"/>
</dbReference>
<dbReference type="PANTHER" id="PTHR22803">
    <property type="entry name" value="MANNOSE, PHOSPHOLIPASE, LECTIN RECEPTOR RELATED"/>
    <property type="match status" value="1"/>
</dbReference>
<evidence type="ECO:0000256" key="1">
    <source>
        <dbReference type="ARBA" id="ARBA00022734"/>
    </source>
</evidence>
<feature type="domain" description="C-type lectin" evidence="5">
    <location>
        <begin position="1299"/>
        <end position="1417"/>
    </location>
</feature>
<feature type="domain" description="C-type lectin" evidence="5">
    <location>
        <begin position="445"/>
        <end position="554"/>
    </location>
</feature>
<accession>A0AAE1U6T0</accession>
<dbReference type="InterPro" id="IPR016187">
    <property type="entry name" value="CTDL_fold"/>
</dbReference>
<feature type="domain" description="C-type lectin" evidence="5">
    <location>
        <begin position="1004"/>
        <end position="1128"/>
    </location>
</feature>
<evidence type="ECO:0000256" key="3">
    <source>
        <dbReference type="SAM" id="Phobius"/>
    </source>
</evidence>
<feature type="domain" description="C-type lectin" evidence="5">
    <location>
        <begin position="1448"/>
        <end position="1568"/>
    </location>
</feature>
<feature type="domain" description="C-type lectin" evidence="5">
    <location>
        <begin position="1595"/>
        <end position="1709"/>
    </location>
</feature>
<dbReference type="PROSITE" id="PS50041">
    <property type="entry name" value="C_TYPE_LECTIN_2"/>
    <property type="match status" value="14"/>
</dbReference>
<dbReference type="CDD" id="cd00037">
    <property type="entry name" value="CLECT"/>
    <property type="match status" value="10"/>
</dbReference>
<dbReference type="PROSITE" id="PS51257">
    <property type="entry name" value="PROKAR_LIPOPROTEIN"/>
    <property type="match status" value="1"/>
</dbReference>
<feature type="signal peptide" evidence="4">
    <location>
        <begin position="1"/>
        <end position="20"/>
    </location>
</feature>
<protein>
    <recommendedName>
        <fullName evidence="5">C-type lectin domain-containing protein</fullName>
    </recommendedName>
</protein>
<keyword evidence="2" id="KW-1015">Disulfide bond</keyword>
<feature type="domain" description="C-type lectin" evidence="5">
    <location>
        <begin position="867"/>
        <end position="988"/>
    </location>
</feature>
<dbReference type="InterPro" id="IPR001304">
    <property type="entry name" value="C-type_lectin-like"/>
</dbReference>
<evidence type="ECO:0000259" key="5">
    <source>
        <dbReference type="PROSITE" id="PS50041"/>
    </source>
</evidence>
<dbReference type="Gene3D" id="3.10.100.10">
    <property type="entry name" value="Mannose-Binding Protein A, subunit A"/>
    <property type="match status" value="14"/>
</dbReference>
<dbReference type="InterPro" id="IPR033989">
    <property type="entry name" value="CD209-like_CTLD"/>
</dbReference>
<keyword evidence="1" id="KW-0430">Lectin</keyword>
<evidence type="ECO:0000313" key="6">
    <source>
        <dbReference type="EMBL" id="KAK4312212.1"/>
    </source>
</evidence>
<feature type="domain" description="C-type lectin" evidence="5">
    <location>
        <begin position="1150"/>
        <end position="1271"/>
    </location>
</feature>
<dbReference type="SUPFAM" id="SSF56436">
    <property type="entry name" value="C-type lectin-like"/>
    <property type="match status" value="14"/>
</dbReference>
<keyword evidence="3" id="KW-0812">Transmembrane</keyword>
<keyword evidence="3" id="KW-1133">Transmembrane helix</keyword>
<feature type="domain" description="C-type lectin" evidence="5">
    <location>
        <begin position="169"/>
        <end position="286"/>
    </location>
</feature>
<dbReference type="PROSITE" id="PS00615">
    <property type="entry name" value="C_TYPE_LECTIN_1"/>
    <property type="match status" value="5"/>
</dbReference>
<dbReference type="InterPro" id="IPR016186">
    <property type="entry name" value="C-type_lectin-like/link_sf"/>
</dbReference>
<dbReference type="CDD" id="cd03590">
    <property type="entry name" value="CLECT_DC-SIGN_like"/>
    <property type="match status" value="1"/>
</dbReference>
<dbReference type="PRINTS" id="PR01504">
    <property type="entry name" value="PNCREATITSAP"/>
</dbReference>
<dbReference type="SMART" id="SM00034">
    <property type="entry name" value="CLECT"/>
    <property type="match status" value="14"/>
</dbReference>